<gene>
    <name evidence="1" type="ORF">BO97DRAFT_417311</name>
</gene>
<dbReference type="EMBL" id="KZ824309">
    <property type="protein sequence ID" value="RAL08842.1"/>
    <property type="molecule type" value="Genomic_DNA"/>
</dbReference>
<sequence length="309" mass="35244">MTTPRLQAAYHECLLRPYLVHYTYIIHCHCGIKRLYPHSPQPFHLNLIALIHRSRSHRSIAFSSSVATRSILFRLPVFGTKAIAFSPCLLPHHRLFTSYGDTGVSFFLAPSYEIRLMIWKAALPDPIGDPLLFWIETTMWTPGGGMTALGDNYIQSGDVCYPKVDSPLLQVSKEAREVTKRWIQRQPGGNTDNNTFIRRFHHGHHNLCCPEEQSSPFLSIVDGGRFTEGSSRGNAYENADKLLRHITSCEFTYIEHRHWDSRDPEEFQIHFARIVGKNAGYASCYKNKYKLGDRGSKLSAPDEENLGHN</sequence>
<dbReference type="RefSeq" id="XP_025547996.1">
    <property type="nucleotide sequence ID" value="XM_025696474.1"/>
</dbReference>
<dbReference type="GeneID" id="37200763"/>
<dbReference type="AlphaFoldDB" id="A0A395HLM6"/>
<keyword evidence="2" id="KW-1185">Reference proteome</keyword>
<accession>A0A395HLM6</accession>
<dbReference type="VEuPathDB" id="FungiDB:BO97DRAFT_417311"/>
<dbReference type="Proteomes" id="UP000248961">
    <property type="component" value="Unassembled WGS sequence"/>
</dbReference>
<name>A0A395HLM6_ASPHC</name>
<proteinExistence type="predicted"/>
<protein>
    <submittedName>
        <fullName evidence="1">Uncharacterized protein</fullName>
    </submittedName>
</protein>
<organism evidence="1 2">
    <name type="scientific">Aspergillus homomorphus (strain CBS 101889)</name>
    <dbReference type="NCBI Taxonomy" id="1450537"/>
    <lineage>
        <taxon>Eukaryota</taxon>
        <taxon>Fungi</taxon>
        <taxon>Dikarya</taxon>
        <taxon>Ascomycota</taxon>
        <taxon>Pezizomycotina</taxon>
        <taxon>Eurotiomycetes</taxon>
        <taxon>Eurotiomycetidae</taxon>
        <taxon>Eurotiales</taxon>
        <taxon>Aspergillaceae</taxon>
        <taxon>Aspergillus</taxon>
        <taxon>Aspergillus subgen. Circumdati</taxon>
    </lineage>
</organism>
<evidence type="ECO:0000313" key="2">
    <source>
        <dbReference type="Proteomes" id="UP000248961"/>
    </source>
</evidence>
<reference evidence="1 2" key="1">
    <citation type="submission" date="2018-02" db="EMBL/GenBank/DDBJ databases">
        <title>The genomes of Aspergillus section Nigri reveals drivers in fungal speciation.</title>
        <authorList>
            <consortium name="DOE Joint Genome Institute"/>
            <person name="Vesth T.C."/>
            <person name="Nybo J."/>
            <person name="Theobald S."/>
            <person name="Brandl J."/>
            <person name="Frisvad J.C."/>
            <person name="Nielsen K.F."/>
            <person name="Lyhne E.K."/>
            <person name="Kogle M.E."/>
            <person name="Kuo A."/>
            <person name="Riley R."/>
            <person name="Clum A."/>
            <person name="Nolan M."/>
            <person name="Lipzen A."/>
            <person name="Salamov A."/>
            <person name="Henrissat B."/>
            <person name="Wiebenga A."/>
            <person name="De vries R.P."/>
            <person name="Grigoriev I.V."/>
            <person name="Mortensen U.H."/>
            <person name="Andersen M.R."/>
            <person name="Baker S.E."/>
        </authorList>
    </citation>
    <scope>NUCLEOTIDE SEQUENCE [LARGE SCALE GENOMIC DNA]</scope>
    <source>
        <strain evidence="1 2">CBS 101889</strain>
    </source>
</reference>
<evidence type="ECO:0000313" key="1">
    <source>
        <dbReference type="EMBL" id="RAL08842.1"/>
    </source>
</evidence>